<keyword evidence="1" id="KW-0479">Metal-binding</keyword>
<evidence type="ECO:0000259" key="2">
    <source>
        <dbReference type="SMART" id="SM00849"/>
    </source>
</evidence>
<dbReference type="CDD" id="cd07724">
    <property type="entry name" value="POD-like_MBL-fold"/>
    <property type="match status" value="1"/>
</dbReference>
<dbReference type="GO" id="GO:0050313">
    <property type="term" value="F:sulfur dioxygenase activity"/>
    <property type="evidence" value="ECO:0007669"/>
    <property type="project" value="InterPro"/>
</dbReference>
<dbReference type="Pfam" id="PF00753">
    <property type="entry name" value="Lactamase_B"/>
    <property type="match status" value="1"/>
</dbReference>
<evidence type="ECO:0000313" key="3">
    <source>
        <dbReference type="EMBL" id="SFQ32342.1"/>
    </source>
</evidence>
<dbReference type="Gene3D" id="3.60.15.10">
    <property type="entry name" value="Ribonuclease Z/Hydroxyacylglutathione hydrolase-like"/>
    <property type="match status" value="1"/>
</dbReference>
<dbReference type="EMBL" id="FOWR01000066">
    <property type="protein sequence ID" value="SFQ32342.1"/>
    <property type="molecule type" value="Genomic_DNA"/>
</dbReference>
<sequence length="260" mass="29458">MKVQPFFHVETGSLTYVVSDSGFALIVDPVLDYKDGNITYTHVDSVLDYIKRKGLDLRFVLETHIHADHLSASQYIKNVTGAKTVISEKIKEVFSQWKTKLNLKNVANFDFFVDGHSKIPFGSKVIEVIETPGHTPACITYKIDNHAFVGDTLFAPDKGTSRADFPGGSATALFHSIKKLYQLPRETYVYLCHDYPPLGTAPTTRVKLDWQKRRNVMLSQNTSLSEYVFTRDRRDKSLKEPRLLNVAIPFNLTFRLPGNS</sequence>
<dbReference type="InterPro" id="IPR001279">
    <property type="entry name" value="Metallo-B-lactamas"/>
</dbReference>
<dbReference type="InterPro" id="IPR051682">
    <property type="entry name" value="Mito_Persulfide_Diox"/>
</dbReference>
<dbReference type="RefSeq" id="WP_017010398.1">
    <property type="nucleotide sequence ID" value="NZ_FOWR01000066.1"/>
</dbReference>
<dbReference type="Proteomes" id="UP000182692">
    <property type="component" value="Unassembled WGS sequence"/>
</dbReference>
<dbReference type="STRING" id="1121869.SAMN03084138_04743"/>
<dbReference type="GO" id="GO:0070813">
    <property type="term" value="P:hydrogen sulfide metabolic process"/>
    <property type="evidence" value="ECO:0007669"/>
    <property type="project" value="TreeGrafter"/>
</dbReference>
<accession>A0A1I5XK40</accession>
<dbReference type="PANTHER" id="PTHR43084:SF1">
    <property type="entry name" value="PERSULFIDE DIOXYGENASE ETHE1, MITOCHONDRIAL"/>
    <property type="match status" value="1"/>
</dbReference>
<dbReference type="OrthoDB" id="9784009at2"/>
<dbReference type="GO" id="GO:0046872">
    <property type="term" value="F:metal ion binding"/>
    <property type="evidence" value="ECO:0007669"/>
    <property type="project" value="UniProtKB-KW"/>
</dbReference>
<dbReference type="GeneID" id="35869614"/>
<dbReference type="GO" id="GO:0006749">
    <property type="term" value="P:glutathione metabolic process"/>
    <property type="evidence" value="ECO:0007669"/>
    <property type="project" value="InterPro"/>
</dbReference>
<protein>
    <submittedName>
        <fullName evidence="3">Glyoxylase, beta-lactamase superfamily II</fullName>
    </submittedName>
</protein>
<evidence type="ECO:0000256" key="1">
    <source>
        <dbReference type="ARBA" id="ARBA00022723"/>
    </source>
</evidence>
<reference evidence="3 4" key="1">
    <citation type="submission" date="2016-10" db="EMBL/GenBank/DDBJ databases">
        <authorList>
            <person name="de Groot N.N."/>
        </authorList>
    </citation>
    <scope>NUCLEOTIDE SEQUENCE [LARGE SCALE GENOMIC DNA]</scope>
    <source>
        <strain evidence="3 4">DSM 15893</strain>
    </source>
</reference>
<dbReference type="AlphaFoldDB" id="A0A1I5XK40"/>
<dbReference type="SMART" id="SM00849">
    <property type="entry name" value="Lactamase_B"/>
    <property type="match status" value="1"/>
</dbReference>
<organism evidence="3 4">
    <name type="scientific">Enterovibrio norvegicus DSM 15893</name>
    <dbReference type="NCBI Taxonomy" id="1121869"/>
    <lineage>
        <taxon>Bacteria</taxon>
        <taxon>Pseudomonadati</taxon>
        <taxon>Pseudomonadota</taxon>
        <taxon>Gammaproteobacteria</taxon>
        <taxon>Vibrionales</taxon>
        <taxon>Vibrionaceae</taxon>
        <taxon>Enterovibrio</taxon>
    </lineage>
</organism>
<proteinExistence type="predicted"/>
<dbReference type="PANTHER" id="PTHR43084">
    <property type="entry name" value="PERSULFIDE DIOXYGENASE ETHE1"/>
    <property type="match status" value="1"/>
</dbReference>
<name>A0A1I5XK40_9GAMM</name>
<dbReference type="InterPro" id="IPR044528">
    <property type="entry name" value="POD-like_MBL-fold"/>
</dbReference>
<evidence type="ECO:0000313" key="4">
    <source>
        <dbReference type="Proteomes" id="UP000182692"/>
    </source>
</evidence>
<dbReference type="SUPFAM" id="SSF56281">
    <property type="entry name" value="Metallo-hydrolase/oxidoreductase"/>
    <property type="match status" value="1"/>
</dbReference>
<gene>
    <name evidence="3" type="ORF">SAMN03084138_04743</name>
</gene>
<feature type="domain" description="Metallo-beta-lactamase" evidence="2">
    <location>
        <begin position="12"/>
        <end position="193"/>
    </location>
</feature>
<dbReference type="InterPro" id="IPR036866">
    <property type="entry name" value="RibonucZ/Hydroxyglut_hydro"/>
</dbReference>